<comment type="caution">
    <text evidence="2">The sequence shown here is derived from an EMBL/GenBank/DDBJ whole genome shotgun (WGS) entry which is preliminary data.</text>
</comment>
<organism evidence="2 3">
    <name type="scientific">Geobacillus kaustophilus</name>
    <dbReference type="NCBI Taxonomy" id="1462"/>
    <lineage>
        <taxon>Bacteria</taxon>
        <taxon>Bacillati</taxon>
        <taxon>Bacillota</taxon>
        <taxon>Bacilli</taxon>
        <taxon>Bacillales</taxon>
        <taxon>Anoxybacillaceae</taxon>
        <taxon>Geobacillus</taxon>
        <taxon>Geobacillus thermoleovorans group</taxon>
    </lineage>
</organism>
<dbReference type="RefSeq" id="WP_044732784.1">
    <property type="nucleotide sequence ID" value="NZ_JYBP01000003.1"/>
</dbReference>
<dbReference type="Gene3D" id="3.90.550.10">
    <property type="entry name" value="Spore Coat Polysaccharide Biosynthesis Protein SpsA, Chain A"/>
    <property type="match status" value="1"/>
</dbReference>
<dbReference type="PANTHER" id="PTHR43179">
    <property type="entry name" value="RHAMNOSYLTRANSFERASE WBBL"/>
    <property type="match status" value="1"/>
</dbReference>
<dbReference type="InterPro" id="IPR001173">
    <property type="entry name" value="Glyco_trans_2-like"/>
</dbReference>
<dbReference type="SUPFAM" id="SSF53448">
    <property type="entry name" value="Nucleotide-diphospho-sugar transferases"/>
    <property type="match status" value="1"/>
</dbReference>
<dbReference type="GO" id="GO:0016740">
    <property type="term" value="F:transferase activity"/>
    <property type="evidence" value="ECO:0007669"/>
    <property type="project" value="UniProtKB-KW"/>
</dbReference>
<evidence type="ECO:0000313" key="2">
    <source>
        <dbReference type="EMBL" id="KJE27071.1"/>
    </source>
</evidence>
<dbReference type="InterPro" id="IPR029044">
    <property type="entry name" value="Nucleotide-diphossugar_trans"/>
</dbReference>
<dbReference type="Pfam" id="PF00535">
    <property type="entry name" value="Glycos_transf_2"/>
    <property type="match status" value="1"/>
</dbReference>
<reference evidence="2 3" key="1">
    <citation type="submission" date="2015-01" db="EMBL/GenBank/DDBJ databases">
        <authorList>
            <person name="Filippidou S."/>
            <person name="Jeanneret N."/>
            <person name="Russel-Delif L."/>
            <person name="Junier T."/>
            <person name="Wunderlin T."/>
            <person name="Molina V."/>
            <person name="Johnson S.L."/>
            <person name="Davenport K.W."/>
            <person name="Chain P.S."/>
            <person name="Dorador C."/>
            <person name="Junier P."/>
        </authorList>
    </citation>
    <scope>NUCLEOTIDE SEQUENCE [LARGE SCALE GENOMIC DNA]</scope>
    <source>
        <strain evidence="2 3">Et7/4</strain>
    </source>
</reference>
<protein>
    <submittedName>
        <fullName evidence="2">Glycosyltransferase like 2 family protein</fullName>
    </submittedName>
</protein>
<dbReference type="Proteomes" id="UP000032522">
    <property type="component" value="Unassembled WGS sequence"/>
</dbReference>
<dbReference type="CDD" id="cd04186">
    <property type="entry name" value="GT_2_like_c"/>
    <property type="match status" value="1"/>
</dbReference>
<dbReference type="AlphaFoldDB" id="A0A0D8BSD5"/>
<accession>A0A0D8BSD5</accession>
<keyword evidence="2" id="KW-0808">Transferase</keyword>
<sequence>MVTLDIVIVNWNSGLQLKDCLSSIIKTNKTGLSIDRVVVVDNNSQDESISSIIDLKKELPLEIIYNEENKGFGAACNQGALNSKADYLLFLNPDTMLFENSLINPLSFMEKPENKKIGIIGVQLLEEDGTVNRSCSKFPKAIHFVNKAFGLNRLAPNIFPTYKMETWDHNENRQVDQVLGAFFLVRRELFEKLNGFDERFFVYFEEVDFSYRAFKEGYYSYYLADAQVFHKGGGVSEQIKATRLFYSLRSRIQYSLKNHSLLNSIILIIVSLTVELFSRSCIAIAKGSLKQLKETLQGYSMLFSWLFSKVLKGGVN</sequence>
<evidence type="ECO:0000313" key="3">
    <source>
        <dbReference type="Proteomes" id="UP000032522"/>
    </source>
</evidence>
<evidence type="ECO:0000259" key="1">
    <source>
        <dbReference type="Pfam" id="PF00535"/>
    </source>
</evidence>
<dbReference type="EMBL" id="JYBP01000003">
    <property type="protein sequence ID" value="KJE27071.1"/>
    <property type="molecule type" value="Genomic_DNA"/>
</dbReference>
<proteinExistence type="predicted"/>
<dbReference type="OrthoDB" id="9771846at2"/>
<feature type="domain" description="Glycosyltransferase 2-like" evidence="1">
    <location>
        <begin position="6"/>
        <end position="192"/>
    </location>
</feature>
<gene>
    <name evidence="2" type="ORF">LG52_3394</name>
</gene>
<dbReference type="PANTHER" id="PTHR43179:SF7">
    <property type="entry name" value="RHAMNOSYLTRANSFERASE WBBL"/>
    <property type="match status" value="1"/>
</dbReference>
<name>A0A0D8BSD5_GEOKU</name>
<dbReference type="PATRIC" id="fig|1462.6.peg.3737"/>